<protein>
    <submittedName>
        <fullName evidence="2">Ankyrin repeat protein</fullName>
    </submittedName>
</protein>
<reference evidence="3" key="1">
    <citation type="submission" date="2012-02" db="EMBL/GenBank/DDBJ databases">
        <title>Genome sequencing of Giardia lamblia Genotypes A2 and B isolates (DH and GS) and comparative analysis with the genomes of Genotypes A1 and E (WB and Pig).</title>
        <authorList>
            <person name="Adam R."/>
            <person name="Dahlstrom E."/>
            <person name="Martens C."/>
            <person name="Bruno D."/>
            <person name="Barbian K."/>
            <person name="Porcella S.F."/>
            <person name="Nash T."/>
        </authorList>
    </citation>
    <scope>NUCLEOTIDE SEQUENCE</scope>
    <source>
        <strain evidence="3">GS</strain>
    </source>
</reference>
<proteinExistence type="predicted"/>
<dbReference type="PANTHER" id="PTHR24120">
    <property type="entry name" value="GH07239P"/>
    <property type="match status" value="1"/>
</dbReference>
<evidence type="ECO:0000313" key="3">
    <source>
        <dbReference type="Proteomes" id="UP000018040"/>
    </source>
</evidence>
<evidence type="ECO:0000313" key="2">
    <source>
        <dbReference type="EMBL" id="ESU45458.1"/>
    </source>
</evidence>
<dbReference type="Pfam" id="PF00023">
    <property type="entry name" value="Ank"/>
    <property type="match status" value="2"/>
</dbReference>
<dbReference type="Proteomes" id="UP000018040">
    <property type="component" value="Unassembled WGS sequence"/>
</dbReference>
<accession>V6U2N7</accession>
<dbReference type="SMART" id="SM00248">
    <property type="entry name" value="ANK"/>
    <property type="match status" value="9"/>
</dbReference>
<sequence>MKRNPIYDCGLTTTKLKMLPNGLDDRRGDANAGAEFAVKSLSSADKTAPMRAAERDHIEVVRVLAKHEARAKDRQGHDTLYSALKNGNTEAAETITPHEDSTDKNGVTALMCAAGRGDVGTVKMLIPLQKGKKMTGDVQINELEIRSGGTALMWAAIQGHAEVVRLLVEHEGGMQASGWSALMFAAQGGRPNHRLADPFIDHSKCVELLMESEGSISGWTKLMYAAYRGDVNVVQNSLHMKGSRDVGGWTALMYAAARGHERVVELLTEERGMTNNSHQTALMWAARNGHLECVKLLMKKEISMQNSKGWTALMNAAWSGHLECVRLLAEEEKDMKTTRERYGFPPGSTALDIAKRMGYTEIVSILSE</sequence>
<feature type="repeat" description="ANK" evidence="1">
    <location>
        <begin position="147"/>
        <end position="170"/>
    </location>
</feature>
<dbReference type="VEuPathDB" id="GiardiaDB:DHA2_150646"/>
<dbReference type="PROSITE" id="PS50297">
    <property type="entry name" value="ANK_REP_REGION"/>
    <property type="match status" value="1"/>
</dbReference>
<dbReference type="AlphaFoldDB" id="V6U2N7"/>
<evidence type="ECO:0000256" key="1">
    <source>
        <dbReference type="PROSITE-ProRule" id="PRU00023"/>
    </source>
</evidence>
<dbReference type="VEuPathDB" id="GiardiaDB:QR46_4795"/>
<dbReference type="InterPro" id="IPR002110">
    <property type="entry name" value="Ankyrin_rpt"/>
</dbReference>
<gene>
    <name evidence="2" type="ORF">GSB_150915</name>
</gene>
<dbReference type="Gene3D" id="1.25.40.20">
    <property type="entry name" value="Ankyrin repeat-containing domain"/>
    <property type="match status" value="4"/>
</dbReference>
<keyword evidence="1" id="KW-0040">ANK repeat</keyword>
<feature type="repeat" description="ANK" evidence="1">
    <location>
        <begin position="308"/>
        <end position="340"/>
    </location>
</feature>
<dbReference type="InterPro" id="IPR036770">
    <property type="entry name" value="Ankyrin_rpt-contain_sf"/>
</dbReference>
<organism evidence="2 3">
    <name type="scientific">Giardia intestinalis</name>
    <name type="common">Giardia lamblia</name>
    <dbReference type="NCBI Taxonomy" id="5741"/>
    <lineage>
        <taxon>Eukaryota</taxon>
        <taxon>Metamonada</taxon>
        <taxon>Diplomonadida</taxon>
        <taxon>Hexamitidae</taxon>
        <taxon>Giardiinae</taxon>
        <taxon>Giardia</taxon>
    </lineage>
</organism>
<comment type="caution">
    <text evidence="2">The sequence shown here is derived from an EMBL/GenBank/DDBJ whole genome shotgun (WGS) entry which is preliminary data.</text>
</comment>
<dbReference type="PANTHER" id="PTHR24120:SF4">
    <property type="entry name" value="GH07239P"/>
    <property type="match status" value="1"/>
</dbReference>
<dbReference type="Pfam" id="PF12796">
    <property type="entry name" value="Ank_2"/>
    <property type="match status" value="3"/>
</dbReference>
<dbReference type="OrthoDB" id="7464126at2759"/>
<dbReference type="VEuPathDB" id="GiardiaDB:GL50803_00137703"/>
<reference evidence="2 3" key="2">
    <citation type="journal article" date="2013" name="Genome Biol. Evol.">
        <title>Genome sequencing of Giardia lamblia genotypes A2 and B isolates (DH and GS) and comparative analysis with the genomes of genotypes A1 and E (WB and Pig).</title>
        <authorList>
            <person name="Adam R.D."/>
            <person name="Dahlstrom E.W."/>
            <person name="Martens C.A."/>
            <person name="Bruno D.P."/>
            <person name="Barbian K.D."/>
            <person name="Ricklefs S.M."/>
            <person name="Hernandez M.M."/>
            <person name="Narla N.P."/>
            <person name="Patel R.B."/>
            <person name="Porcella S.F."/>
            <person name="Nash T.E."/>
        </authorList>
    </citation>
    <scope>NUCLEOTIDE SEQUENCE [LARGE SCALE GENOMIC DNA]</scope>
    <source>
        <strain evidence="2 3">GS</strain>
    </source>
</reference>
<dbReference type="SUPFAM" id="SSF48403">
    <property type="entry name" value="Ankyrin repeat"/>
    <property type="match status" value="1"/>
</dbReference>
<dbReference type="VEuPathDB" id="GiardiaDB:GL50581_1732"/>
<dbReference type="PROSITE" id="PS50088">
    <property type="entry name" value="ANK_REPEAT"/>
    <property type="match status" value="2"/>
</dbReference>
<dbReference type="EMBL" id="AHHH01000005">
    <property type="protein sequence ID" value="ESU45458.1"/>
    <property type="molecule type" value="Genomic_DNA"/>
</dbReference>
<name>V6U2N7_GIAIN</name>